<keyword evidence="1" id="KW-0812">Transmembrane</keyword>
<proteinExistence type="predicted"/>
<gene>
    <name evidence="2" type="ORF">FOL47_002872</name>
</gene>
<dbReference type="Proteomes" id="UP000591131">
    <property type="component" value="Unassembled WGS sequence"/>
</dbReference>
<comment type="caution">
    <text evidence="2">The sequence shown here is derived from an EMBL/GenBank/DDBJ whole genome shotgun (WGS) entry which is preliminary data.</text>
</comment>
<keyword evidence="1" id="KW-0472">Membrane</keyword>
<dbReference type="EMBL" id="JAAPAO010000184">
    <property type="protein sequence ID" value="KAF4668752.1"/>
    <property type="molecule type" value="Genomic_DNA"/>
</dbReference>
<evidence type="ECO:0000313" key="3">
    <source>
        <dbReference type="Proteomes" id="UP000591131"/>
    </source>
</evidence>
<dbReference type="AlphaFoldDB" id="A0A7J6MAX4"/>
<dbReference type="OrthoDB" id="462918at2759"/>
<keyword evidence="3" id="KW-1185">Reference proteome</keyword>
<reference evidence="2 3" key="1">
    <citation type="submission" date="2020-04" db="EMBL/GenBank/DDBJ databases">
        <title>Perkinsus chesapeaki whole genome sequence.</title>
        <authorList>
            <person name="Bogema D.R."/>
        </authorList>
    </citation>
    <scope>NUCLEOTIDE SEQUENCE [LARGE SCALE GENOMIC DNA]</scope>
    <source>
        <strain evidence="2">ATCC PRA-425</strain>
    </source>
</reference>
<keyword evidence="1" id="KW-1133">Transmembrane helix</keyword>
<protein>
    <submittedName>
        <fullName evidence="2">Uncharacterized protein</fullName>
    </submittedName>
</protein>
<organism evidence="2 3">
    <name type="scientific">Perkinsus chesapeaki</name>
    <name type="common">Clam parasite</name>
    <name type="synonym">Perkinsus andrewsi</name>
    <dbReference type="NCBI Taxonomy" id="330153"/>
    <lineage>
        <taxon>Eukaryota</taxon>
        <taxon>Sar</taxon>
        <taxon>Alveolata</taxon>
        <taxon>Perkinsozoa</taxon>
        <taxon>Perkinsea</taxon>
        <taxon>Perkinsida</taxon>
        <taxon>Perkinsidae</taxon>
        <taxon>Perkinsus</taxon>
    </lineage>
</organism>
<evidence type="ECO:0000313" key="2">
    <source>
        <dbReference type="EMBL" id="KAF4668752.1"/>
    </source>
</evidence>
<sequence length="476" mass="48694">MRLREALAQAYSARPGIDAVDGPAVSLNNVQMKLLRLLKWILLLLAAQAKPLGRRLRRTAQENVSRQFLGNGNYICDLNGDMCSIAVQAVGMKTTDSLIVYGSDGLPKATSTNTLHVPRGVGTSGGTQQLDMPGEEWVFTIDATSLDPGQYHLKVFTNKEEVPLGVLAVADLTFVDATTTTAIPVIPAVPTEPSVTTALLPTSPGGGGGASSGNNSLAIYVGLIGGLSGALLGIICILIAGCAYCGWSARRKGFKELKNSDDLNFGGDASSRSSVLRRIDAGGYHRGRGVDIEDARSELTLLSLDPISHLAGANSIFRREAMGGGGEPIAPAPSVNDGSVLGSITRNSSAISLAQSTQCSTAALRLDNGDVGALRAAAHQALANLAQSPVGASPSISLNGRAAAAYGLNAPRTAASSSSAFEGAGGNSFQLPIVSREPSSCLRGSSPAALSSGHSPLISTAVPAGSGVVSHNPFDG</sequence>
<feature type="transmembrane region" description="Helical" evidence="1">
    <location>
        <begin position="217"/>
        <end position="247"/>
    </location>
</feature>
<evidence type="ECO:0000256" key="1">
    <source>
        <dbReference type="SAM" id="Phobius"/>
    </source>
</evidence>
<accession>A0A7J6MAX4</accession>
<name>A0A7J6MAX4_PERCH</name>